<protein>
    <submittedName>
        <fullName evidence="1">DUF1800 family protein</fullName>
    </submittedName>
</protein>
<reference evidence="2" key="1">
    <citation type="journal article" date="2019" name="Int. J. Syst. Evol. Microbiol.">
        <title>The Global Catalogue of Microorganisms (GCM) 10K type strain sequencing project: providing services to taxonomists for standard genome sequencing and annotation.</title>
        <authorList>
            <consortium name="The Broad Institute Genomics Platform"/>
            <consortium name="The Broad Institute Genome Sequencing Center for Infectious Disease"/>
            <person name="Wu L."/>
            <person name="Ma J."/>
        </authorList>
    </citation>
    <scope>NUCLEOTIDE SEQUENCE [LARGE SCALE GENOMIC DNA]</scope>
    <source>
        <strain evidence="2">CCUG 55131</strain>
    </source>
</reference>
<evidence type="ECO:0000313" key="2">
    <source>
        <dbReference type="Proteomes" id="UP001597413"/>
    </source>
</evidence>
<dbReference type="EMBL" id="JBHUIX010000011">
    <property type="protein sequence ID" value="MFD2174408.1"/>
    <property type="molecule type" value="Genomic_DNA"/>
</dbReference>
<dbReference type="RefSeq" id="WP_377389866.1">
    <property type="nucleotide sequence ID" value="NZ_JBHUIX010000011.1"/>
</dbReference>
<sequence>MRFAQLAQVRFGFGPAPGRPAPADAEAILAALRAPDRLAQRWPGLSTPAALAYAERFHALKKAASPRSMPADPVAAEAAFVAHRRLGDQVRIESLQGALARAVEDAAGMRERLWAFWRDHFTVRSKRRQEGPLACAHAEALRPHLCGNFRDLLRTAETHPMMLIYLDQVTSFGPNSRRAKKRPDRGLGLNENLAREVMELHTLGVDGRYTQTDVRELAELFTGLRVNEAGLFFAPDLAEPGAEQVLGQSYGGDPAQLDDIYKVLDALALHPDTAQHLARKLAVHFVGPDPDPGLIAAMAEAYHASGAELMPVYRVLLTHPAALLPQFEKIRQPFDYVATGLRALGLDGAAVMALPQAEVRRGAYLPMRAMGQSWRAAPGPNGWPEAAADWISPQQLAARVSWALAAPQRFAAPVADPVAFAQQALGDRLGPDLARAVPRAESKPEAAALVLASAEFMRR</sequence>
<dbReference type="Pfam" id="PF08811">
    <property type="entry name" value="DUF1800"/>
    <property type="match status" value="1"/>
</dbReference>
<name>A0ABW5A7Y7_9RHOB</name>
<dbReference type="InterPro" id="IPR014917">
    <property type="entry name" value="DUF1800"/>
</dbReference>
<gene>
    <name evidence="1" type="ORF">ACFSM0_09930</name>
</gene>
<accession>A0ABW5A7Y7</accession>
<proteinExistence type="predicted"/>
<organism evidence="1 2">
    <name type="scientific">Rhodobacter lacus</name>
    <dbReference type="NCBI Taxonomy" id="1641972"/>
    <lineage>
        <taxon>Bacteria</taxon>
        <taxon>Pseudomonadati</taxon>
        <taxon>Pseudomonadota</taxon>
        <taxon>Alphaproteobacteria</taxon>
        <taxon>Rhodobacterales</taxon>
        <taxon>Rhodobacter group</taxon>
        <taxon>Rhodobacter</taxon>
    </lineage>
</organism>
<comment type="caution">
    <text evidence="1">The sequence shown here is derived from an EMBL/GenBank/DDBJ whole genome shotgun (WGS) entry which is preliminary data.</text>
</comment>
<dbReference type="Proteomes" id="UP001597413">
    <property type="component" value="Unassembled WGS sequence"/>
</dbReference>
<evidence type="ECO:0000313" key="1">
    <source>
        <dbReference type="EMBL" id="MFD2174408.1"/>
    </source>
</evidence>
<keyword evidence="2" id="KW-1185">Reference proteome</keyword>